<accession>A0A089NQV9</accession>
<dbReference type="PROSITE" id="PS01162">
    <property type="entry name" value="QOR_ZETA_CRYSTAL"/>
    <property type="match status" value="1"/>
</dbReference>
<keyword evidence="5" id="KW-1185">Reference proteome</keyword>
<dbReference type="eggNOG" id="COG0604">
    <property type="taxonomic scope" value="Bacteria"/>
</dbReference>
<keyword evidence="2 4" id="KW-0560">Oxidoreductase</keyword>
<evidence type="ECO:0000256" key="1">
    <source>
        <dbReference type="ARBA" id="ARBA00022857"/>
    </source>
</evidence>
<dbReference type="SUPFAM" id="SSF51735">
    <property type="entry name" value="NAD(P)-binding Rossmann-fold domains"/>
    <property type="match status" value="1"/>
</dbReference>
<dbReference type="InterPro" id="IPR013149">
    <property type="entry name" value="ADH-like_C"/>
</dbReference>
<dbReference type="Pfam" id="PF00107">
    <property type="entry name" value="ADH_zinc_N"/>
    <property type="match status" value="1"/>
</dbReference>
<evidence type="ECO:0000313" key="5">
    <source>
        <dbReference type="Proteomes" id="UP000029492"/>
    </source>
</evidence>
<dbReference type="NCBIfam" id="NF008024">
    <property type="entry name" value="PRK10754.1"/>
    <property type="match status" value="1"/>
</dbReference>
<keyword evidence="1" id="KW-0521">NADP</keyword>
<dbReference type="GO" id="GO:0035925">
    <property type="term" value="F:mRNA 3'-UTR AU-rich region binding"/>
    <property type="evidence" value="ECO:0007669"/>
    <property type="project" value="TreeGrafter"/>
</dbReference>
<dbReference type="Pfam" id="PF08240">
    <property type="entry name" value="ADH_N"/>
    <property type="match status" value="1"/>
</dbReference>
<protein>
    <submittedName>
        <fullName evidence="4">Zinc-binding alcohol dehydrogenase</fullName>
        <ecNumber evidence="4">1.6.5.5</ecNumber>
    </submittedName>
</protein>
<dbReference type="HOGENOM" id="CLU_026673_3_1_5"/>
<dbReference type="InterPro" id="IPR020843">
    <property type="entry name" value="ER"/>
</dbReference>
<dbReference type="InterPro" id="IPR013154">
    <property type="entry name" value="ADH-like_N"/>
</dbReference>
<evidence type="ECO:0000259" key="3">
    <source>
        <dbReference type="SMART" id="SM00829"/>
    </source>
</evidence>
<dbReference type="InterPro" id="IPR011032">
    <property type="entry name" value="GroES-like_sf"/>
</dbReference>
<dbReference type="EMBL" id="CP003811">
    <property type="protein sequence ID" value="AIQ89792.1"/>
    <property type="molecule type" value="Genomic_DNA"/>
</dbReference>
<dbReference type="InterPro" id="IPR036291">
    <property type="entry name" value="NAD(P)-bd_dom_sf"/>
</dbReference>
<dbReference type="InterPro" id="IPR047618">
    <property type="entry name" value="QOR-like"/>
</dbReference>
<reference evidence="4 5" key="1">
    <citation type="journal article" date="2014" name="PLoS ONE">
        <title>Genome Information of Methylobacterium oryzae, a Plant-Probiotic Methylotroph in the Phyllosphere.</title>
        <authorList>
            <person name="Kwak M.J."/>
            <person name="Jeong H."/>
            <person name="Madhaiyan M."/>
            <person name="Lee Y."/>
            <person name="Sa T.M."/>
            <person name="Oh T.K."/>
            <person name="Kim J.F."/>
        </authorList>
    </citation>
    <scope>NUCLEOTIDE SEQUENCE [LARGE SCALE GENOMIC DNA]</scope>
    <source>
        <strain evidence="4 5">CBMB20</strain>
    </source>
</reference>
<dbReference type="EC" id="1.6.5.5" evidence="4"/>
<dbReference type="GO" id="GO:0008270">
    <property type="term" value="F:zinc ion binding"/>
    <property type="evidence" value="ECO:0007669"/>
    <property type="project" value="InterPro"/>
</dbReference>
<sequence length="325" mass="34039">MPKAIRVYEYGGPEVMRFEDVPLAEPGPGQIRVKQAAIGVNFIDIYFRTGAYKSPHMPYTPGKEGAGTVTAVGEGVSQFKPGDRVAYGSVADGCYAEEPVIPASAAVPIPEGVDEKTAAAMMLKGLTVEYLLHRTYAVKPGDTILWQAAAGGVGLIACQWAKHLGATVIGTAGSPEKAELAKQNGCDHVILYREEDVAKRVREITGGKGVPVVYDGVGQATLMGSLDSLAPLGLLASFGSASGAITGLDLGLLAPRGSLYVTRPTLATFTSDRATLEEAAARLFKVVRDGAVKIAVNATYPLAEAQQVHRDLAGRETTGSIVMLP</sequence>
<dbReference type="Gene3D" id="3.40.50.720">
    <property type="entry name" value="NAD(P)-binding Rossmann-like Domain"/>
    <property type="match status" value="1"/>
</dbReference>
<proteinExistence type="predicted"/>
<dbReference type="GeneID" id="96604359"/>
<dbReference type="STRING" id="693986.MOC_2037"/>
<dbReference type="KEGG" id="mor:MOC_2037"/>
<name>A0A089NQV9_9HYPH</name>
<dbReference type="CDD" id="cd05286">
    <property type="entry name" value="QOR2"/>
    <property type="match status" value="1"/>
</dbReference>
<dbReference type="PANTHER" id="PTHR48106">
    <property type="entry name" value="QUINONE OXIDOREDUCTASE PIG3-RELATED"/>
    <property type="match status" value="1"/>
</dbReference>
<dbReference type="FunFam" id="3.40.50.720:FF:000053">
    <property type="entry name" value="Quinone oxidoreductase 1"/>
    <property type="match status" value="1"/>
</dbReference>
<feature type="domain" description="Enoyl reductase (ER)" evidence="3">
    <location>
        <begin position="11"/>
        <end position="323"/>
    </location>
</feature>
<organism evidence="4 5">
    <name type="scientific">Methylobacterium oryzae CBMB20</name>
    <dbReference type="NCBI Taxonomy" id="693986"/>
    <lineage>
        <taxon>Bacteria</taxon>
        <taxon>Pseudomonadati</taxon>
        <taxon>Pseudomonadota</taxon>
        <taxon>Alphaproteobacteria</taxon>
        <taxon>Hyphomicrobiales</taxon>
        <taxon>Methylobacteriaceae</taxon>
        <taxon>Methylobacterium</taxon>
    </lineage>
</organism>
<dbReference type="GO" id="GO:0003960">
    <property type="term" value="F:quinone reductase (NADPH) activity"/>
    <property type="evidence" value="ECO:0007669"/>
    <property type="project" value="UniProtKB-EC"/>
</dbReference>
<dbReference type="GO" id="GO:0070402">
    <property type="term" value="F:NADPH binding"/>
    <property type="evidence" value="ECO:0007669"/>
    <property type="project" value="TreeGrafter"/>
</dbReference>
<dbReference type="InterPro" id="IPR002364">
    <property type="entry name" value="Quin_OxRdtase/zeta-crystal_CS"/>
</dbReference>
<dbReference type="Gene3D" id="3.90.180.10">
    <property type="entry name" value="Medium-chain alcohol dehydrogenases, catalytic domain"/>
    <property type="match status" value="1"/>
</dbReference>
<dbReference type="RefSeq" id="WP_043379664.1">
    <property type="nucleotide sequence ID" value="NZ_CP003811.1"/>
</dbReference>
<evidence type="ECO:0000313" key="4">
    <source>
        <dbReference type="EMBL" id="AIQ89792.1"/>
    </source>
</evidence>
<dbReference type="GO" id="GO:0005829">
    <property type="term" value="C:cytosol"/>
    <property type="evidence" value="ECO:0007669"/>
    <property type="project" value="TreeGrafter"/>
</dbReference>
<evidence type="ECO:0000256" key="2">
    <source>
        <dbReference type="ARBA" id="ARBA00023002"/>
    </source>
</evidence>
<dbReference type="AlphaFoldDB" id="A0A089NQV9"/>
<dbReference type="PANTHER" id="PTHR48106:SF13">
    <property type="entry name" value="QUINONE OXIDOREDUCTASE-RELATED"/>
    <property type="match status" value="1"/>
</dbReference>
<gene>
    <name evidence="4" type="ORF">MOC_2037</name>
</gene>
<dbReference type="Proteomes" id="UP000029492">
    <property type="component" value="Chromosome"/>
</dbReference>
<dbReference type="SUPFAM" id="SSF50129">
    <property type="entry name" value="GroES-like"/>
    <property type="match status" value="1"/>
</dbReference>
<dbReference type="SMART" id="SM00829">
    <property type="entry name" value="PKS_ER"/>
    <property type="match status" value="1"/>
</dbReference>